<evidence type="ECO:0000259" key="3">
    <source>
        <dbReference type="PROSITE" id="PS50110"/>
    </source>
</evidence>
<reference evidence="4 5" key="2">
    <citation type="submission" date="2017-05" db="EMBL/GenBank/DDBJ databases">
        <title>Genome of Chryseobacterium haifense.</title>
        <authorList>
            <person name="Newman J.D."/>
        </authorList>
    </citation>
    <scope>NUCLEOTIDE SEQUENCE [LARGE SCALE GENOMIC DNA]</scope>
    <source>
        <strain evidence="4 5">DSM 19056</strain>
    </source>
</reference>
<protein>
    <submittedName>
        <fullName evidence="4">Response regulator</fullName>
    </submittedName>
</protein>
<dbReference type="PANTHER" id="PTHR44591:SF3">
    <property type="entry name" value="RESPONSE REGULATORY DOMAIN-CONTAINING PROTEIN"/>
    <property type="match status" value="1"/>
</dbReference>
<dbReference type="Proteomes" id="UP000197587">
    <property type="component" value="Unassembled WGS sequence"/>
</dbReference>
<dbReference type="GO" id="GO:0000160">
    <property type="term" value="P:phosphorelay signal transduction system"/>
    <property type="evidence" value="ECO:0007669"/>
    <property type="project" value="InterPro"/>
</dbReference>
<evidence type="ECO:0000256" key="1">
    <source>
        <dbReference type="ARBA" id="ARBA00022553"/>
    </source>
</evidence>
<dbReference type="SMART" id="SM00448">
    <property type="entry name" value="REC"/>
    <property type="match status" value="1"/>
</dbReference>
<comment type="caution">
    <text evidence="4">The sequence shown here is derived from an EMBL/GenBank/DDBJ whole genome shotgun (WGS) entry which is preliminary data.</text>
</comment>
<gene>
    <name evidence="4" type="ORF">AP75_01555</name>
</gene>
<keyword evidence="1 2" id="KW-0597">Phosphoprotein</keyword>
<sequence>MEILVVDDNKDICTLLESILIAEGFDAESCTNPLDFNKMIEKNHPKLIITDLLMSGFDGKILTKKIKENPQTQHIKIMMMSAHPDADKISKAIDVNDFLTKSFEIEELVNKVEGLLK</sequence>
<dbReference type="PROSITE" id="PS50110">
    <property type="entry name" value="RESPONSE_REGULATORY"/>
    <property type="match status" value="1"/>
</dbReference>
<dbReference type="RefSeq" id="WP_031501255.1">
    <property type="nucleotide sequence ID" value="NZ_JASZ02000002.1"/>
</dbReference>
<dbReference type="Pfam" id="PF00072">
    <property type="entry name" value="Response_reg"/>
    <property type="match status" value="1"/>
</dbReference>
<proteinExistence type="predicted"/>
<reference evidence="4 5" key="1">
    <citation type="submission" date="2014-01" db="EMBL/GenBank/DDBJ databases">
        <authorList>
            <consortium name="Genome Consortium for Active Teaching"/>
            <person name="Sontag T.C."/>
            <person name="Newman J.D."/>
        </authorList>
    </citation>
    <scope>NUCLEOTIDE SEQUENCE [LARGE SCALE GENOMIC DNA]</scope>
    <source>
        <strain evidence="4 5">DSM 19056</strain>
    </source>
</reference>
<dbReference type="PANTHER" id="PTHR44591">
    <property type="entry name" value="STRESS RESPONSE REGULATOR PROTEIN 1"/>
    <property type="match status" value="1"/>
</dbReference>
<dbReference type="AlphaFoldDB" id="A0A246BC04"/>
<evidence type="ECO:0000313" key="5">
    <source>
        <dbReference type="Proteomes" id="UP000197587"/>
    </source>
</evidence>
<dbReference type="EMBL" id="JASZ02000002">
    <property type="protein sequence ID" value="OWK99200.1"/>
    <property type="molecule type" value="Genomic_DNA"/>
</dbReference>
<dbReference type="Gene3D" id="3.40.50.2300">
    <property type="match status" value="1"/>
</dbReference>
<organism evidence="4 5">
    <name type="scientific">Kaistella haifensis DSM 19056</name>
    <dbReference type="NCBI Taxonomy" id="1450526"/>
    <lineage>
        <taxon>Bacteria</taxon>
        <taxon>Pseudomonadati</taxon>
        <taxon>Bacteroidota</taxon>
        <taxon>Flavobacteriia</taxon>
        <taxon>Flavobacteriales</taxon>
        <taxon>Weeksellaceae</taxon>
        <taxon>Chryseobacterium group</taxon>
        <taxon>Kaistella</taxon>
    </lineage>
</organism>
<evidence type="ECO:0000256" key="2">
    <source>
        <dbReference type="PROSITE-ProRule" id="PRU00169"/>
    </source>
</evidence>
<name>A0A246BC04_9FLAO</name>
<evidence type="ECO:0000313" key="4">
    <source>
        <dbReference type="EMBL" id="OWK99200.1"/>
    </source>
</evidence>
<dbReference type="InterPro" id="IPR011006">
    <property type="entry name" value="CheY-like_superfamily"/>
</dbReference>
<accession>A0A246BC04</accession>
<dbReference type="SUPFAM" id="SSF52172">
    <property type="entry name" value="CheY-like"/>
    <property type="match status" value="1"/>
</dbReference>
<feature type="modified residue" description="4-aspartylphosphate" evidence="2">
    <location>
        <position position="51"/>
    </location>
</feature>
<keyword evidence="5" id="KW-1185">Reference proteome</keyword>
<dbReference type="InterPro" id="IPR050595">
    <property type="entry name" value="Bact_response_regulator"/>
</dbReference>
<dbReference type="InterPro" id="IPR001789">
    <property type="entry name" value="Sig_transdc_resp-reg_receiver"/>
</dbReference>
<feature type="domain" description="Response regulatory" evidence="3">
    <location>
        <begin position="2"/>
        <end position="116"/>
    </location>
</feature>